<accession>A0A0C2I921</accession>
<dbReference type="AlphaFoldDB" id="A0A0C2I921"/>
<organism evidence="1 2">
    <name type="scientific">Thelohanellus kitauei</name>
    <name type="common">Myxosporean</name>
    <dbReference type="NCBI Taxonomy" id="669202"/>
    <lineage>
        <taxon>Eukaryota</taxon>
        <taxon>Metazoa</taxon>
        <taxon>Cnidaria</taxon>
        <taxon>Myxozoa</taxon>
        <taxon>Myxosporea</taxon>
        <taxon>Bivalvulida</taxon>
        <taxon>Platysporina</taxon>
        <taxon>Myxobolidae</taxon>
        <taxon>Thelohanellus</taxon>
    </lineage>
</organism>
<dbReference type="Proteomes" id="UP000031668">
    <property type="component" value="Unassembled WGS sequence"/>
</dbReference>
<reference evidence="1 2" key="1">
    <citation type="journal article" date="2014" name="Genome Biol. Evol.">
        <title>The genome of the myxosporean Thelohanellus kitauei shows adaptations to nutrient acquisition within its fish host.</title>
        <authorList>
            <person name="Yang Y."/>
            <person name="Xiong J."/>
            <person name="Zhou Z."/>
            <person name="Huo F."/>
            <person name="Miao W."/>
            <person name="Ran C."/>
            <person name="Liu Y."/>
            <person name="Zhang J."/>
            <person name="Feng J."/>
            <person name="Wang M."/>
            <person name="Wang M."/>
            <person name="Wang L."/>
            <person name="Yao B."/>
        </authorList>
    </citation>
    <scope>NUCLEOTIDE SEQUENCE [LARGE SCALE GENOMIC DNA]</scope>
    <source>
        <strain evidence="1">Wuqing</strain>
    </source>
</reference>
<dbReference type="EMBL" id="JWZT01005270">
    <property type="protein sequence ID" value="KII61723.1"/>
    <property type="molecule type" value="Genomic_DNA"/>
</dbReference>
<protein>
    <submittedName>
        <fullName evidence="1">Uncharacterized protein</fullName>
    </submittedName>
</protein>
<gene>
    <name evidence="1" type="ORF">RF11_05240</name>
</gene>
<sequence>MGPTDLYVYLRDYRLENPIEHKQNPRKRSFQWILHLLVSNADFTNSRCIFLDPSKTDQLLKSPRKLDGTCQKFNPKNPVFNHRCKDGYAEPNSFKVIHLIKLVGFLQESKYFAQYRITISDESSNV</sequence>
<proteinExistence type="predicted"/>
<keyword evidence="2" id="KW-1185">Reference proteome</keyword>
<evidence type="ECO:0000313" key="1">
    <source>
        <dbReference type="EMBL" id="KII61723.1"/>
    </source>
</evidence>
<evidence type="ECO:0000313" key="2">
    <source>
        <dbReference type="Proteomes" id="UP000031668"/>
    </source>
</evidence>
<name>A0A0C2I921_THEKT</name>
<comment type="caution">
    <text evidence="1">The sequence shown here is derived from an EMBL/GenBank/DDBJ whole genome shotgun (WGS) entry which is preliminary data.</text>
</comment>